<evidence type="ECO:0000256" key="2">
    <source>
        <dbReference type="SAM" id="SignalP"/>
    </source>
</evidence>
<organism evidence="3 4">
    <name type="scientific">Pestalotiopsis fici (strain W106-1 / CGMCC3.15140)</name>
    <dbReference type="NCBI Taxonomy" id="1229662"/>
    <lineage>
        <taxon>Eukaryota</taxon>
        <taxon>Fungi</taxon>
        <taxon>Dikarya</taxon>
        <taxon>Ascomycota</taxon>
        <taxon>Pezizomycotina</taxon>
        <taxon>Sordariomycetes</taxon>
        <taxon>Xylariomycetidae</taxon>
        <taxon>Amphisphaeriales</taxon>
        <taxon>Sporocadaceae</taxon>
        <taxon>Pestalotiopsis</taxon>
    </lineage>
</organism>
<keyword evidence="4" id="KW-1185">Reference proteome</keyword>
<dbReference type="KEGG" id="pfy:PFICI_00765"/>
<dbReference type="RefSeq" id="XP_007827537.1">
    <property type="nucleotide sequence ID" value="XM_007829346.1"/>
</dbReference>
<sequence length="218" mass="24384">MKFPCSLLLLFAQAHGMALQKRDVETPSPGLLLDRYTQSGLEFHQWVERMIDEGHLYPPSVASGDGLIFLRDENESWTVKLKNIACKQVHGNRDTLTKAQSHFCGWVQKIEQIKAKEMEEDVTNVLCDDGVICRLGVRTAFDFLKVFPDNVQDITNACNEMFDQLHSACPDGGGVADTEVMDTQGNIKESGQVEASFSHDNVGECSPSQTRQCHEHEL</sequence>
<keyword evidence="2" id="KW-0732">Signal</keyword>
<dbReference type="AlphaFoldDB" id="W3XN47"/>
<accession>W3XN47</accession>
<dbReference type="OrthoDB" id="4644262at2759"/>
<dbReference type="eggNOG" id="ENOG502TF59">
    <property type="taxonomic scope" value="Eukaryota"/>
</dbReference>
<dbReference type="Proteomes" id="UP000030651">
    <property type="component" value="Unassembled WGS sequence"/>
</dbReference>
<evidence type="ECO:0000313" key="4">
    <source>
        <dbReference type="Proteomes" id="UP000030651"/>
    </source>
</evidence>
<gene>
    <name evidence="3" type="ORF">PFICI_00765</name>
</gene>
<dbReference type="InParanoid" id="W3XN47"/>
<feature type="chain" id="PRO_5004834819" evidence="2">
    <location>
        <begin position="17"/>
        <end position="218"/>
    </location>
</feature>
<evidence type="ECO:0000256" key="1">
    <source>
        <dbReference type="SAM" id="MobiDB-lite"/>
    </source>
</evidence>
<reference evidence="4" key="1">
    <citation type="journal article" date="2015" name="BMC Genomics">
        <title>Genomic and transcriptomic analysis of the endophytic fungus Pestalotiopsis fici reveals its lifestyle and high potential for synthesis of natural products.</title>
        <authorList>
            <person name="Wang X."/>
            <person name="Zhang X."/>
            <person name="Liu L."/>
            <person name="Xiang M."/>
            <person name="Wang W."/>
            <person name="Sun X."/>
            <person name="Che Y."/>
            <person name="Guo L."/>
            <person name="Liu G."/>
            <person name="Guo L."/>
            <person name="Wang C."/>
            <person name="Yin W.B."/>
            <person name="Stadler M."/>
            <person name="Zhang X."/>
            <person name="Liu X."/>
        </authorList>
    </citation>
    <scope>NUCLEOTIDE SEQUENCE [LARGE SCALE GENOMIC DNA]</scope>
    <source>
        <strain evidence="4">W106-1 / CGMCC3.15140</strain>
    </source>
</reference>
<dbReference type="GeneID" id="19265778"/>
<name>W3XN47_PESFW</name>
<dbReference type="HOGENOM" id="CLU_1261514_0_0_1"/>
<feature type="region of interest" description="Disordered" evidence="1">
    <location>
        <begin position="198"/>
        <end position="218"/>
    </location>
</feature>
<evidence type="ECO:0000313" key="3">
    <source>
        <dbReference type="EMBL" id="ETS86937.1"/>
    </source>
</evidence>
<dbReference type="EMBL" id="KI912109">
    <property type="protein sequence ID" value="ETS86937.1"/>
    <property type="molecule type" value="Genomic_DNA"/>
</dbReference>
<feature type="signal peptide" evidence="2">
    <location>
        <begin position="1"/>
        <end position="16"/>
    </location>
</feature>
<protein>
    <submittedName>
        <fullName evidence="3">Uncharacterized protein</fullName>
    </submittedName>
</protein>
<proteinExistence type="predicted"/>
<dbReference type="OMA" id="DATHECF"/>